<protein>
    <submittedName>
        <fullName evidence="1">Uncharacterized protein</fullName>
    </submittedName>
</protein>
<evidence type="ECO:0000313" key="1">
    <source>
        <dbReference type="EMBL" id="CEK77933.1"/>
    </source>
</evidence>
<dbReference type="EMBL" id="HACG01031068">
    <property type="protein sequence ID" value="CEK77933.1"/>
    <property type="molecule type" value="Transcribed_RNA"/>
</dbReference>
<dbReference type="AlphaFoldDB" id="A0A0B7AB40"/>
<name>A0A0B7AB40_9EUPU</name>
<sequence>MQDHKEWLTGCVSKANTQVPRRTPSTVWNSRCIIHKKYTNVLTTIVVSHLQGPHSRRKQFHVCRPLW</sequence>
<gene>
    <name evidence="1" type="primary">ORF107392</name>
</gene>
<accession>A0A0B7AB40</accession>
<proteinExistence type="predicted"/>
<organism evidence="1">
    <name type="scientific">Arion vulgaris</name>
    <dbReference type="NCBI Taxonomy" id="1028688"/>
    <lineage>
        <taxon>Eukaryota</taxon>
        <taxon>Metazoa</taxon>
        <taxon>Spiralia</taxon>
        <taxon>Lophotrochozoa</taxon>
        <taxon>Mollusca</taxon>
        <taxon>Gastropoda</taxon>
        <taxon>Heterobranchia</taxon>
        <taxon>Euthyneura</taxon>
        <taxon>Panpulmonata</taxon>
        <taxon>Eupulmonata</taxon>
        <taxon>Stylommatophora</taxon>
        <taxon>Helicina</taxon>
        <taxon>Arionoidea</taxon>
        <taxon>Arionidae</taxon>
        <taxon>Arion</taxon>
    </lineage>
</organism>
<reference evidence="1" key="1">
    <citation type="submission" date="2014-12" db="EMBL/GenBank/DDBJ databases">
        <title>Insight into the proteome of Arion vulgaris.</title>
        <authorList>
            <person name="Aradska J."/>
            <person name="Bulat T."/>
            <person name="Smidak R."/>
            <person name="Sarate P."/>
            <person name="Gangsoo J."/>
            <person name="Sialana F."/>
            <person name="Bilban M."/>
            <person name="Lubec G."/>
        </authorList>
    </citation>
    <scope>NUCLEOTIDE SEQUENCE</scope>
    <source>
        <tissue evidence="1">Skin</tissue>
    </source>
</reference>